<dbReference type="InterPro" id="IPR053781">
    <property type="entry name" value="F-box_AtFBL13-like"/>
</dbReference>
<reference evidence="2 3" key="1">
    <citation type="submission" date="2019-01" db="EMBL/GenBank/DDBJ databases">
        <title>Sequencing of cultivated peanut Arachis hypogaea provides insights into genome evolution and oil improvement.</title>
        <authorList>
            <person name="Chen X."/>
        </authorList>
    </citation>
    <scope>NUCLEOTIDE SEQUENCE [LARGE SCALE GENOMIC DNA]</scope>
    <source>
        <strain evidence="3">cv. Fuhuasheng</strain>
        <tissue evidence="2">Leaves</tissue>
    </source>
</reference>
<dbReference type="InterPro" id="IPR006566">
    <property type="entry name" value="FBD"/>
</dbReference>
<dbReference type="AlphaFoldDB" id="A0A445CHP1"/>
<dbReference type="OrthoDB" id="612216at2759"/>
<protein>
    <recommendedName>
        <fullName evidence="1">F-box domain-containing protein</fullName>
    </recommendedName>
</protein>
<dbReference type="EMBL" id="SDMP01000007">
    <property type="protein sequence ID" value="RYR50442.1"/>
    <property type="molecule type" value="Genomic_DNA"/>
</dbReference>
<dbReference type="InterPro" id="IPR001810">
    <property type="entry name" value="F-box_dom"/>
</dbReference>
<evidence type="ECO:0000259" key="1">
    <source>
        <dbReference type="PROSITE" id="PS50181"/>
    </source>
</evidence>
<dbReference type="Pfam" id="PF00646">
    <property type="entry name" value="F-box"/>
    <property type="match status" value="1"/>
</dbReference>
<dbReference type="PANTHER" id="PTHR31900:SF32">
    <property type="entry name" value="F-BOX_RNI_FBD-LIKE DOMAIN PROTEIN"/>
    <property type="match status" value="1"/>
</dbReference>
<gene>
    <name evidence="2" type="ORF">Ahy_A07g037055</name>
</gene>
<evidence type="ECO:0000313" key="3">
    <source>
        <dbReference type="Proteomes" id="UP000289738"/>
    </source>
</evidence>
<sequence>MFGSSTTREHKPFLKRQKLNEDEDMISNLPEVLISRILSLLPTKDAVRTSVLSKKWNHLWIIITNLNLDDSVYFSPKKKVGGKLHFMNFVYRTLLLTKSPTLDSFNLSIGHNNNKYDVSLLNSWISNALNRRLKKLSINSQMELPFSSLTTLSLVDSNLLEELVLNMHSFAAIKVPTNYVSLGCLKSLKLVGIRFTLDYKYSKDLTFDFPALQNFEVVSCTWLHAIRVTFKMPLLESFFMKQEAESASYKPSSCPIYVSASHLKRFRYCAYGFISQCITLVDPLSAHNAFADITLWKCEKDTQTGLHAFLLLKQLNQVKYIKFEGSEVLPPSTGPIFPSFGMLKHLELGLVAGEILLGILLKSPILKTLILKGLKSKFDKELFSSADVPECLQNTLEVVKFGEVHGLEHELWLAKFVMENGLVLKRMSFSVPSWLGNFNAIEEFKEKLFSFKKPFSFAFVEFSSLRGVR</sequence>
<name>A0A445CHP1_ARAHY</name>
<proteinExistence type="predicted"/>
<dbReference type="PANTHER" id="PTHR31900">
    <property type="entry name" value="F-BOX/RNI SUPERFAMILY PROTEIN-RELATED"/>
    <property type="match status" value="1"/>
</dbReference>
<evidence type="ECO:0000313" key="2">
    <source>
        <dbReference type="EMBL" id="RYR50442.1"/>
    </source>
</evidence>
<dbReference type="PROSITE" id="PS50181">
    <property type="entry name" value="FBOX"/>
    <property type="match status" value="1"/>
</dbReference>
<dbReference type="Gramene" id="arahy.Tifrunner.gnm2.ann2.Ah07g309100.1">
    <property type="protein sequence ID" value="arahy.Tifrunner.gnm2.ann2.Ah07g309100.1-CDS"/>
    <property type="gene ID" value="arahy.Tifrunner.gnm2.ann2.Ah07g309100"/>
</dbReference>
<feature type="domain" description="F-box" evidence="1">
    <location>
        <begin position="23"/>
        <end position="76"/>
    </location>
</feature>
<dbReference type="Pfam" id="PF08387">
    <property type="entry name" value="FBD"/>
    <property type="match status" value="1"/>
</dbReference>
<dbReference type="InterPro" id="IPR036047">
    <property type="entry name" value="F-box-like_dom_sf"/>
</dbReference>
<accession>A0A445CHP1</accession>
<comment type="caution">
    <text evidence="2">The sequence shown here is derived from an EMBL/GenBank/DDBJ whole genome shotgun (WGS) entry which is preliminary data.</text>
</comment>
<dbReference type="CDD" id="cd22160">
    <property type="entry name" value="F-box_AtFBL13-like"/>
    <property type="match status" value="1"/>
</dbReference>
<dbReference type="InterPro" id="IPR050232">
    <property type="entry name" value="FBL13/AtMIF1-like"/>
</dbReference>
<dbReference type="STRING" id="3818.A0A445CHP1"/>
<dbReference type="Proteomes" id="UP000289738">
    <property type="component" value="Chromosome A07"/>
</dbReference>
<dbReference type="Gene3D" id="1.20.1280.50">
    <property type="match status" value="1"/>
</dbReference>
<keyword evidence="3" id="KW-1185">Reference proteome</keyword>
<dbReference type="SUPFAM" id="SSF81383">
    <property type="entry name" value="F-box domain"/>
    <property type="match status" value="1"/>
</dbReference>
<organism evidence="2 3">
    <name type="scientific">Arachis hypogaea</name>
    <name type="common">Peanut</name>
    <dbReference type="NCBI Taxonomy" id="3818"/>
    <lineage>
        <taxon>Eukaryota</taxon>
        <taxon>Viridiplantae</taxon>
        <taxon>Streptophyta</taxon>
        <taxon>Embryophyta</taxon>
        <taxon>Tracheophyta</taxon>
        <taxon>Spermatophyta</taxon>
        <taxon>Magnoliopsida</taxon>
        <taxon>eudicotyledons</taxon>
        <taxon>Gunneridae</taxon>
        <taxon>Pentapetalae</taxon>
        <taxon>rosids</taxon>
        <taxon>fabids</taxon>
        <taxon>Fabales</taxon>
        <taxon>Fabaceae</taxon>
        <taxon>Papilionoideae</taxon>
        <taxon>50 kb inversion clade</taxon>
        <taxon>dalbergioids sensu lato</taxon>
        <taxon>Dalbergieae</taxon>
        <taxon>Pterocarpus clade</taxon>
        <taxon>Arachis</taxon>
    </lineage>
</organism>